<sequence length="214" mass="24350">MSTPSPRPKFSASSSGAHHHHLTRDGSDTRVRTPIKSHQPCYFAHHTAQEHKNSYKTQSPHRHQLSQQQKQQRPQQHRYSHYSRRAKMTSSHSSSQAASVASSSSSPAASSTSGMMQYYYDTTGSYGYMQQEPAWLMATPIDDDDLTFGGKSLSTWYEEDRRRFSLGDESSRTMESDEEEESRGRQRVRAHYDAPSNSHRHHKSHGSKSDAVKH</sequence>
<evidence type="ECO:0000313" key="3">
    <source>
        <dbReference type="EnsemblFungi" id="MAPG_04660T0"/>
    </source>
</evidence>
<proteinExistence type="predicted"/>
<reference evidence="3" key="4">
    <citation type="journal article" date="2015" name="G3 (Bethesda)">
        <title>Genome sequences of three phytopathogenic species of the Magnaporthaceae family of fungi.</title>
        <authorList>
            <person name="Okagaki L.H."/>
            <person name="Nunes C.C."/>
            <person name="Sailsbery J."/>
            <person name="Clay B."/>
            <person name="Brown D."/>
            <person name="John T."/>
            <person name="Oh Y."/>
            <person name="Young N."/>
            <person name="Fitzgerald M."/>
            <person name="Haas B.J."/>
            <person name="Zeng Q."/>
            <person name="Young S."/>
            <person name="Adiconis X."/>
            <person name="Fan L."/>
            <person name="Levin J.Z."/>
            <person name="Mitchell T.K."/>
            <person name="Okubara P.A."/>
            <person name="Farman M.L."/>
            <person name="Kohn L.M."/>
            <person name="Birren B."/>
            <person name="Ma L.-J."/>
            <person name="Dean R.A."/>
        </authorList>
    </citation>
    <scope>NUCLEOTIDE SEQUENCE</scope>
    <source>
        <strain evidence="3">ATCC 64411 / 73-15</strain>
    </source>
</reference>
<dbReference type="Proteomes" id="UP000011715">
    <property type="component" value="Unassembled WGS sequence"/>
</dbReference>
<dbReference type="STRING" id="644358.A0A0C4DXB9"/>
<dbReference type="AlphaFoldDB" id="A0A0C4DXB9"/>
<feature type="compositionally biased region" description="Low complexity" evidence="1">
    <location>
        <begin position="65"/>
        <end position="74"/>
    </location>
</feature>
<organism evidence="3 4">
    <name type="scientific">Magnaporthiopsis poae (strain ATCC 64411 / 73-15)</name>
    <name type="common">Kentucky bluegrass fungus</name>
    <name type="synonym">Magnaporthe poae</name>
    <dbReference type="NCBI Taxonomy" id="644358"/>
    <lineage>
        <taxon>Eukaryota</taxon>
        <taxon>Fungi</taxon>
        <taxon>Dikarya</taxon>
        <taxon>Ascomycota</taxon>
        <taxon>Pezizomycotina</taxon>
        <taxon>Sordariomycetes</taxon>
        <taxon>Sordariomycetidae</taxon>
        <taxon>Magnaporthales</taxon>
        <taxon>Magnaporthaceae</taxon>
        <taxon>Magnaporthiopsis</taxon>
    </lineage>
</organism>
<feature type="compositionally biased region" description="Low complexity" evidence="1">
    <location>
        <begin position="90"/>
        <end position="112"/>
    </location>
</feature>
<feature type="region of interest" description="Disordered" evidence="1">
    <location>
        <begin position="162"/>
        <end position="214"/>
    </location>
</feature>
<accession>A0A0C4DXB9</accession>
<dbReference type="EnsemblFungi" id="MAPG_04660T0">
    <property type="protein sequence ID" value="MAPG_04660T0"/>
    <property type="gene ID" value="MAPG_04660"/>
</dbReference>
<feature type="compositionally biased region" description="Basic residues" evidence="1">
    <location>
        <begin position="75"/>
        <end position="87"/>
    </location>
</feature>
<dbReference type="EMBL" id="GL876968">
    <property type="protein sequence ID" value="KLU85638.1"/>
    <property type="molecule type" value="Genomic_DNA"/>
</dbReference>
<reference evidence="2" key="2">
    <citation type="submission" date="2010-05" db="EMBL/GenBank/DDBJ databases">
        <title>The Genome Sequence of Magnaporthe poae strain ATCC 64411.</title>
        <authorList>
            <consortium name="The Broad Institute Genome Sequencing Platform"/>
            <consortium name="Broad Institute Genome Sequencing Center for Infectious Disease"/>
            <person name="Ma L.-J."/>
            <person name="Dead R."/>
            <person name="Young S."/>
            <person name="Zeng Q."/>
            <person name="Koehrsen M."/>
            <person name="Alvarado L."/>
            <person name="Berlin A."/>
            <person name="Chapman S.B."/>
            <person name="Chen Z."/>
            <person name="Freedman E."/>
            <person name="Gellesch M."/>
            <person name="Goldberg J."/>
            <person name="Griggs A."/>
            <person name="Gujja S."/>
            <person name="Heilman E.R."/>
            <person name="Heiman D."/>
            <person name="Hepburn T."/>
            <person name="Howarth C."/>
            <person name="Jen D."/>
            <person name="Larson L."/>
            <person name="Mehta T."/>
            <person name="Neiman D."/>
            <person name="Pearson M."/>
            <person name="Roberts A."/>
            <person name="Saif S."/>
            <person name="Shea T."/>
            <person name="Shenoy N."/>
            <person name="Sisk P."/>
            <person name="Stolte C."/>
            <person name="Sykes S."/>
            <person name="Walk T."/>
            <person name="White J."/>
            <person name="Yandava C."/>
            <person name="Haas B."/>
            <person name="Nusbaum C."/>
            <person name="Birren B."/>
        </authorList>
    </citation>
    <scope>NUCLEOTIDE SEQUENCE</scope>
    <source>
        <strain evidence="2">ATCC 64411</strain>
    </source>
</reference>
<reference evidence="2" key="3">
    <citation type="submission" date="2011-03" db="EMBL/GenBank/DDBJ databases">
        <title>Annotation of Magnaporthe poae ATCC 64411.</title>
        <authorList>
            <person name="Ma L.-J."/>
            <person name="Dead R."/>
            <person name="Young S.K."/>
            <person name="Zeng Q."/>
            <person name="Gargeya S."/>
            <person name="Fitzgerald M."/>
            <person name="Haas B."/>
            <person name="Abouelleil A."/>
            <person name="Alvarado L."/>
            <person name="Arachchi H.M."/>
            <person name="Berlin A."/>
            <person name="Brown A."/>
            <person name="Chapman S.B."/>
            <person name="Chen Z."/>
            <person name="Dunbar C."/>
            <person name="Freedman E."/>
            <person name="Gearin G."/>
            <person name="Gellesch M."/>
            <person name="Goldberg J."/>
            <person name="Griggs A."/>
            <person name="Gujja S."/>
            <person name="Heiman D."/>
            <person name="Howarth C."/>
            <person name="Larson L."/>
            <person name="Lui A."/>
            <person name="MacDonald P.J.P."/>
            <person name="Mehta T."/>
            <person name="Montmayeur A."/>
            <person name="Murphy C."/>
            <person name="Neiman D."/>
            <person name="Pearson M."/>
            <person name="Priest M."/>
            <person name="Roberts A."/>
            <person name="Saif S."/>
            <person name="Shea T."/>
            <person name="Shenoy N."/>
            <person name="Sisk P."/>
            <person name="Stolte C."/>
            <person name="Sykes S."/>
            <person name="Yandava C."/>
            <person name="Wortman J."/>
            <person name="Nusbaum C."/>
            <person name="Birren B."/>
        </authorList>
    </citation>
    <scope>NUCLEOTIDE SEQUENCE</scope>
    <source>
        <strain evidence="2">ATCC 64411</strain>
    </source>
</reference>
<name>A0A0C4DXB9_MAGP6</name>
<dbReference type="eggNOG" id="ENOG502T47R">
    <property type="taxonomic scope" value="Eukaryota"/>
</dbReference>
<dbReference type="EMBL" id="ADBL01001090">
    <property type="status" value="NOT_ANNOTATED_CDS"/>
    <property type="molecule type" value="Genomic_DNA"/>
</dbReference>
<evidence type="ECO:0000256" key="1">
    <source>
        <dbReference type="SAM" id="MobiDB-lite"/>
    </source>
</evidence>
<dbReference type="OrthoDB" id="3519400at2759"/>
<evidence type="ECO:0000313" key="4">
    <source>
        <dbReference type="Proteomes" id="UP000011715"/>
    </source>
</evidence>
<gene>
    <name evidence="2" type="ORF">MAPG_04660</name>
</gene>
<reference evidence="3" key="5">
    <citation type="submission" date="2015-06" db="UniProtKB">
        <authorList>
            <consortium name="EnsemblFungi"/>
        </authorList>
    </citation>
    <scope>IDENTIFICATION</scope>
    <source>
        <strain evidence="3">ATCC 64411</strain>
    </source>
</reference>
<evidence type="ECO:0000313" key="2">
    <source>
        <dbReference type="EMBL" id="KLU85638.1"/>
    </source>
</evidence>
<feature type="region of interest" description="Disordered" evidence="1">
    <location>
        <begin position="1"/>
        <end position="112"/>
    </location>
</feature>
<dbReference type="VEuPathDB" id="FungiDB:MAPG_04660"/>
<keyword evidence="4" id="KW-1185">Reference proteome</keyword>
<protein>
    <submittedName>
        <fullName evidence="2 3">Uncharacterized protein</fullName>
    </submittedName>
</protein>
<reference evidence="4" key="1">
    <citation type="submission" date="2010-05" db="EMBL/GenBank/DDBJ databases">
        <title>The genome sequence of Magnaporthe poae strain ATCC 64411.</title>
        <authorList>
            <person name="Ma L.-J."/>
            <person name="Dead R."/>
            <person name="Young S."/>
            <person name="Zeng Q."/>
            <person name="Koehrsen M."/>
            <person name="Alvarado L."/>
            <person name="Berlin A."/>
            <person name="Chapman S.B."/>
            <person name="Chen Z."/>
            <person name="Freedman E."/>
            <person name="Gellesch M."/>
            <person name="Goldberg J."/>
            <person name="Griggs A."/>
            <person name="Gujja S."/>
            <person name="Heilman E.R."/>
            <person name="Heiman D."/>
            <person name="Hepburn T."/>
            <person name="Howarth C."/>
            <person name="Jen D."/>
            <person name="Larson L."/>
            <person name="Mehta T."/>
            <person name="Neiman D."/>
            <person name="Pearson M."/>
            <person name="Roberts A."/>
            <person name="Saif S."/>
            <person name="Shea T."/>
            <person name="Shenoy N."/>
            <person name="Sisk P."/>
            <person name="Stolte C."/>
            <person name="Sykes S."/>
            <person name="Walk T."/>
            <person name="White J."/>
            <person name="Yandava C."/>
            <person name="Haas B."/>
            <person name="Nusbaum C."/>
            <person name="Birren B."/>
        </authorList>
    </citation>
    <scope>NUCLEOTIDE SEQUENCE [LARGE SCALE GENOMIC DNA]</scope>
    <source>
        <strain evidence="4">ATCC 64411 / 73-15</strain>
    </source>
</reference>
<feature type="compositionally biased region" description="Basic and acidic residues" evidence="1">
    <location>
        <begin position="162"/>
        <end position="175"/>
    </location>
</feature>